<sequence length="611" mass="66529">MPRPTTQRQPLGLISPNTLSPTHQRDASKSTPTRQRYTSLGKIHNRGIPSSPRSPTKDAIISSSSVKVDLITPPRIPPAVHGHDPSGEIIRNDDDKLGEMGMGMGDWFPSLIRRSTKSSKSLLNLEKDTREVVESGNSKVWVRRRKRRSACRMQDTLMSLSTELPTTRHPSYLATLATSLAPYNPDISPSLILLPSHHSPTGHARDFSPALGVAFNSIAKSYDSSMARAHGRRRLLAVAGEEGGVRVVDVDQGLGPHRESRGLWWRAHANAIFDISWSPDDTSIMTTSGDQTTRLHSVEGPEPRLLATLRGHTSSIKTAVFFDPSRSHVNDTNIIASGGRDGNILIYDLRCRGRIGSEQHRRRTKARYSLGVPGFSVQDGMNLDPVMIVQAAHGEAGKRGISGRTATRSVTSLVALQAMPGVLASGGSFDGIVKLWDLRFTPDIKNDSNSSSSCTPLGILPDPTLIPGRRSRSINSLVESPTTGDLYALCGDSQIHTLRPSAYSQEGDSIAILPQKYSDPSLLVSSFYVKMAVSSDGKYLASGSCQRGLMTWQVNPKGCERATRFGDGKKKEVCAVDWGHELLAGTTEDSETRIWRPRWAVEGGDLIGPIE</sequence>
<evidence type="ECO:0000313" key="6">
    <source>
        <dbReference type="Proteomes" id="UP000289152"/>
    </source>
</evidence>
<dbReference type="Pfam" id="PF00400">
    <property type="entry name" value="WD40"/>
    <property type="match status" value="2"/>
</dbReference>
<evidence type="ECO:0000256" key="1">
    <source>
        <dbReference type="ARBA" id="ARBA00004906"/>
    </source>
</evidence>
<name>A0A4Q1BFD7_TREME</name>
<gene>
    <name evidence="5" type="ORF">M231_07775</name>
</gene>
<evidence type="ECO:0000256" key="2">
    <source>
        <dbReference type="ARBA" id="ARBA00022786"/>
    </source>
</evidence>
<dbReference type="InterPro" id="IPR001680">
    <property type="entry name" value="WD40_rpt"/>
</dbReference>
<comment type="similarity">
    <text evidence="3">Belongs to the WD repeat cdt2 family.</text>
</comment>
<dbReference type="VEuPathDB" id="FungiDB:TREMEDRAFT_74299"/>
<dbReference type="GO" id="GO:0043161">
    <property type="term" value="P:proteasome-mediated ubiquitin-dependent protein catabolic process"/>
    <property type="evidence" value="ECO:0007669"/>
    <property type="project" value="TreeGrafter"/>
</dbReference>
<feature type="compositionally biased region" description="Polar residues" evidence="4">
    <location>
        <begin position="29"/>
        <end position="38"/>
    </location>
</feature>
<reference evidence="5 6" key="1">
    <citation type="submission" date="2016-06" db="EMBL/GenBank/DDBJ databases">
        <title>Evolution of pathogenesis and genome organization in the Tremellales.</title>
        <authorList>
            <person name="Cuomo C."/>
            <person name="Litvintseva A."/>
            <person name="Heitman J."/>
            <person name="Chen Y."/>
            <person name="Sun S."/>
            <person name="Springer D."/>
            <person name="Dromer F."/>
            <person name="Young S."/>
            <person name="Zeng Q."/>
            <person name="Chapman S."/>
            <person name="Gujja S."/>
            <person name="Saif S."/>
            <person name="Birren B."/>
        </authorList>
    </citation>
    <scope>NUCLEOTIDE SEQUENCE [LARGE SCALE GENOMIC DNA]</scope>
    <source>
        <strain evidence="5 6">ATCC 28783</strain>
    </source>
</reference>
<dbReference type="EMBL" id="SDIL01000168">
    <property type="protein sequence ID" value="RXK34961.1"/>
    <property type="molecule type" value="Genomic_DNA"/>
</dbReference>
<organism evidence="5 6">
    <name type="scientific">Tremella mesenterica</name>
    <name type="common">Jelly fungus</name>
    <dbReference type="NCBI Taxonomy" id="5217"/>
    <lineage>
        <taxon>Eukaryota</taxon>
        <taxon>Fungi</taxon>
        <taxon>Dikarya</taxon>
        <taxon>Basidiomycota</taxon>
        <taxon>Agaricomycotina</taxon>
        <taxon>Tremellomycetes</taxon>
        <taxon>Tremellales</taxon>
        <taxon>Tremellaceae</taxon>
        <taxon>Tremella</taxon>
    </lineage>
</organism>
<dbReference type="SUPFAM" id="SSF50978">
    <property type="entry name" value="WD40 repeat-like"/>
    <property type="match status" value="1"/>
</dbReference>
<dbReference type="Gene3D" id="2.130.10.10">
    <property type="entry name" value="YVTN repeat-like/Quinoprotein amine dehydrogenase"/>
    <property type="match status" value="2"/>
</dbReference>
<dbReference type="InterPro" id="IPR051865">
    <property type="entry name" value="WD-repeat_CDT2_adapter"/>
</dbReference>
<feature type="compositionally biased region" description="Polar residues" evidence="4">
    <location>
        <begin position="1"/>
        <end position="22"/>
    </location>
</feature>
<dbReference type="OrthoDB" id="2096344at2759"/>
<evidence type="ECO:0000313" key="5">
    <source>
        <dbReference type="EMBL" id="RXK34961.1"/>
    </source>
</evidence>
<comment type="caution">
    <text evidence="5">The sequence shown here is derived from an EMBL/GenBank/DDBJ whole genome shotgun (WGS) entry which is preliminary data.</text>
</comment>
<dbReference type="GO" id="GO:0030674">
    <property type="term" value="F:protein-macromolecule adaptor activity"/>
    <property type="evidence" value="ECO:0007669"/>
    <property type="project" value="TreeGrafter"/>
</dbReference>
<accession>A0A4Q1BFD7</accession>
<comment type="pathway">
    <text evidence="1">Protein modification; protein ubiquitination.</text>
</comment>
<dbReference type="Proteomes" id="UP000289152">
    <property type="component" value="Unassembled WGS sequence"/>
</dbReference>
<proteinExistence type="inferred from homology"/>
<keyword evidence="6" id="KW-1185">Reference proteome</keyword>
<evidence type="ECO:0000256" key="4">
    <source>
        <dbReference type="SAM" id="MobiDB-lite"/>
    </source>
</evidence>
<feature type="region of interest" description="Disordered" evidence="4">
    <location>
        <begin position="1"/>
        <end position="59"/>
    </location>
</feature>
<protein>
    <submittedName>
        <fullName evidence="5">Uncharacterized protein</fullName>
    </submittedName>
</protein>
<dbReference type="PANTHER" id="PTHR22852:SF0">
    <property type="entry name" value="DENTICLELESS PROTEIN HOMOLOG"/>
    <property type="match status" value="1"/>
</dbReference>
<evidence type="ECO:0000256" key="3">
    <source>
        <dbReference type="ARBA" id="ARBA00038344"/>
    </source>
</evidence>
<dbReference type="InterPro" id="IPR036322">
    <property type="entry name" value="WD40_repeat_dom_sf"/>
</dbReference>
<dbReference type="STRING" id="5217.A0A4Q1BFD7"/>
<dbReference type="InterPro" id="IPR015943">
    <property type="entry name" value="WD40/YVTN_repeat-like_dom_sf"/>
</dbReference>
<dbReference type="PANTHER" id="PTHR22852">
    <property type="entry name" value="LETHAL 2 DENTICLELESS PROTEIN RETINOIC ACID-REGULATED NUCLEAR MATRIX-ASSOCIATED PROTEIN"/>
    <property type="match status" value="1"/>
</dbReference>
<dbReference type="SMART" id="SM00320">
    <property type="entry name" value="WD40"/>
    <property type="match status" value="5"/>
</dbReference>
<dbReference type="FunCoup" id="A0A4Q1BFD7">
    <property type="interactions" value="187"/>
</dbReference>
<dbReference type="InParanoid" id="A0A4Q1BFD7"/>
<dbReference type="AlphaFoldDB" id="A0A4Q1BFD7"/>
<keyword evidence="2" id="KW-0833">Ubl conjugation pathway</keyword>
<dbReference type="GO" id="GO:0005634">
    <property type="term" value="C:nucleus"/>
    <property type="evidence" value="ECO:0007669"/>
    <property type="project" value="TreeGrafter"/>
</dbReference>